<organism evidence="1 2">
    <name type="scientific">Austropuccinia psidii MF-1</name>
    <dbReference type="NCBI Taxonomy" id="1389203"/>
    <lineage>
        <taxon>Eukaryota</taxon>
        <taxon>Fungi</taxon>
        <taxon>Dikarya</taxon>
        <taxon>Basidiomycota</taxon>
        <taxon>Pucciniomycotina</taxon>
        <taxon>Pucciniomycetes</taxon>
        <taxon>Pucciniales</taxon>
        <taxon>Sphaerophragmiaceae</taxon>
        <taxon>Austropuccinia</taxon>
    </lineage>
</organism>
<name>A0A9Q3C343_9BASI</name>
<reference evidence="1" key="1">
    <citation type="submission" date="2021-03" db="EMBL/GenBank/DDBJ databases">
        <title>Draft genome sequence of rust myrtle Austropuccinia psidii MF-1, a brazilian biotype.</title>
        <authorList>
            <person name="Quecine M.C."/>
            <person name="Pachon D.M.R."/>
            <person name="Bonatelli M.L."/>
            <person name="Correr F.H."/>
            <person name="Franceschini L.M."/>
            <person name="Leite T.F."/>
            <person name="Margarido G.R.A."/>
            <person name="Almeida C.A."/>
            <person name="Ferrarezi J.A."/>
            <person name="Labate C.A."/>
        </authorList>
    </citation>
    <scope>NUCLEOTIDE SEQUENCE</scope>
    <source>
        <strain evidence="1">MF-1</strain>
    </source>
</reference>
<evidence type="ECO:0000313" key="1">
    <source>
        <dbReference type="EMBL" id="MBW0475335.1"/>
    </source>
</evidence>
<gene>
    <name evidence="1" type="ORF">O181_015050</name>
</gene>
<accession>A0A9Q3C343</accession>
<dbReference type="AlphaFoldDB" id="A0A9Q3C343"/>
<dbReference type="EMBL" id="AVOT02004067">
    <property type="protein sequence ID" value="MBW0475335.1"/>
    <property type="molecule type" value="Genomic_DNA"/>
</dbReference>
<dbReference type="Proteomes" id="UP000765509">
    <property type="component" value="Unassembled WGS sequence"/>
</dbReference>
<sequence length="176" mass="20570">MFSNINYSKEEYWTEHAWPPNTGAGFNEEEMGITLSEILESMCPFYEKMDAIFGYKANVESMDELNTTQGMICLDPSELDKNGLVVEESHRKLGLSAYESRQRQICKLNKYETTDFTQEENKIASVVQSSTSYNRKTQKFCINFWKGKKNLKENHPEEIQENFHLRLKLLEKLMSI</sequence>
<comment type="caution">
    <text evidence="1">The sequence shown here is derived from an EMBL/GenBank/DDBJ whole genome shotgun (WGS) entry which is preliminary data.</text>
</comment>
<protein>
    <submittedName>
        <fullName evidence="1">Uncharacterized protein</fullName>
    </submittedName>
</protein>
<proteinExistence type="predicted"/>
<evidence type="ECO:0000313" key="2">
    <source>
        <dbReference type="Proteomes" id="UP000765509"/>
    </source>
</evidence>
<keyword evidence="2" id="KW-1185">Reference proteome</keyword>
<dbReference type="OrthoDB" id="2424990at2759"/>